<gene>
    <name evidence="3" type="ORF">LIPSTDRAFT_5947</name>
</gene>
<feature type="domain" description="RTG2 C-terminal" evidence="2">
    <location>
        <begin position="326"/>
        <end position="520"/>
    </location>
</feature>
<dbReference type="EMBL" id="KV454300">
    <property type="protein sequence ID" value="ODQ70489.1"/>
    <property type="molecule type" value="Genomic_DNA"/>
</dbReference>
<dbReference type="GO" id="GO:0035753">
    <property type="term" value="P:maintenance of DNA trinucleotide repeats"/>
    <property type="evidence" value="ECO:0007669"/>
    <property type="project" value="EnsemblFungi"/>
</dbReference>
<dbReference type="PANTHER" id="PTHR30005">
    <property type="entry name" value="EXOPOLYPHOSPHATASE"/>
    <property type="match status" value="1"/>
</dbReference>
<dbReference type="GO" id="GO:0005737">
    <property type="term" value="C:cytoplasm"/>
    <property type="evidence" value="ECO:0007669"/>
    <property type="project" value="EnsemblFungi"/>
</dbReference>
<organism evidence="3 4">
    <name type="scientific">Lipomyces starkeyi NRRL Y-11557</name>
    <dbReference type="NCBI Taxonomy" id="675824"/>
    <lineage>
        <taxon>Eukaryota</taxon>
        <taxon>Fungi</taxon>
        <taxon>Dikarya</taxon>
        <taxon>Ascomycota</taxon>
        <taxon>Saccharomycotina</taxon>
        <taxon>Lipomycetes</taxon>
        <taxon>Lipomycetales</taxon>
        <taxon>Lipomycetaceae</taxon>
        <taxon>Lipomyces</taxon>
    </lineage>
</organism>
<evidence type="ECO:0000313" key="4">
    <source>
        <dbReference type="Proteomes" id="UP000094385"/>
    </source>
</evidence>
<dbReference type="Proteomes" id="UP000094385">
    <property type="component" value="Unassembled WGS sequence"/>
</dbReference>
<dbReference type="Gene3D" id="3.30.420.150">
    <property type="entry name" value="Exopolyphosphatase. Domain 2"/>
    <property type="match status" value="1"/>
</dbReference>
<dbReference type="GO" id="GO:0031930">
    <property type="term" value="P:mitochondria-nucleus signaling pathway"/>
    <property type="evidence" value="ECO:0007669"/>
    <property type="project" value="EnsemblFungi"/>
</dbReference>
<dbReference type="AlphaFoldDB" id="A0A1E3PYF9"/>
<dbReference type="SUPFAM" id="SSF53067">
    <property type="entry name" value="Actin-like ATPase domain"/>
    <property type="match status" value="2"/>
</dbReference>
<feature type="domain" description="Ppx/GppA phosphatase N-terminal" evidence="1">
    <location>
        <begin position="29"/>
        <end position="319"/>
    </location>
</feature>
<dbReference type="InterPro" id="IPR050273">
    <property type="entry name" value="GppA/Ppx_hydrolase"/>
</dbReference>
<dbReference type="GO" id="GO:0006606">
    <property type="term" value="P:protein import into nucleus"/>
    <property type="evidence" value="ECO:0007669"/>
    <property type="project" value="EnsemblFungi"/>
</dbReference>
<dbReference type="InterPro" id="IPR003695">
    <property type="entry name" value="Ppx_GppA_N"/>
</dbReference>
<dbReference type="GO" id="GO:0000791">
    <property type="term" value="C:euchromatin"/>
    <property type="evidence" value="ECO:0007669"/>
    <property type="project" value="EnsemblFungi"/>
</dbReference>
<reference evidence="3 4" key="1">
    <citation type="journal article" date="2016" name="Proc. Natl. Acad. Sci. U.S.A.">
        <title>Comparative genomics of biotechnologically important yeasts.</title>
        <authorList>
            <person name="Riley R."/>
            <person name="Haridas S."/>
            <person name="Wolfe K.H."/>
            <person name="Lopes M.R."/>
            <person name="Hittinger C.T."/>
            <person name="Goeker M."/>
            <person name="Salamov A.A."/>
            <person name="Wisecaver J.H."/>
            <person name="Long T.M."/>
            <person name="Calvey C.H."/>
            <person name="Aerts A.L."/>
            <person name="Barry K.W."/>
            <person name="Choi C."/>
            <person name="Clum A."/>
            <person name="Coughlan A.Y."/>
            <person name="Deshpande S."/>
            <person name="Douglass A.P."/>
            <person name="Hanson S.J."/>
            <person name="Klenk H.-P."/>
            <person name="LaButti K.M."/>
            <person name="Lapidus A."/>
            <person name="Lindquist E.A."/>
            <person name="Lipzen A.M."/>
            <person name="Meier-Kolthoff J.P."/>
            <person name="Ohm R.A."/>
            <person name="Otillar R.P."/>
            <person name="Pangilinan J.L."/>
            <person name="Peng Y."/>
            <person name="Rokas A."/>
            <person name="Rosa C.A."/>
            <person name="Scheuner C."/>
            <person name="Sibirny A.A."/>
            <person name="Slot J.C."/>
            <person name="Stielow J.B."/>
            <person name="Sun H."/>
            <person name="Kurtzman C.P."/>
            <person name="Blackwell M."/>
            <person name="Grigoriev I.V."/>
            <person name="Jeffries T.W."/>
        </authorList>
    </citation>
    <scope>NUCLEOTIDE SEQUENCE [LARGE SCALE GENOMIC DNA]</scope>
    <source>
        <strain evidence="3 4">NRRL Y-11557</strain>
    </source>
</reference>
<dbReference type="FunFam" id="3.30.420.40:FF:000191">
    <property type="entry name" value="Retrograde regulation protein 2"/>
    <property type="match status" value="1"/>
</dbReference>
<dbReference type="InterPro" id="IPR043129">
    <property type="entry name" value="ATPase_NBD"/>
</dbReference>
<dbReference type="Pfam" id="PF23566">
    <property type="entry name" value="RTG2_C"/>
    <property type="match status" value="1"/>
</dbReference>
<protein>
    <submittedName>
        <fullName evidence="3">Uncharacterized protein</fullName>
    </submittedName>
</protein>
<name>A0A1E3PYF9_LIPST</name>
<dbReference type="InterPro" id="IPR057512">
    <property type="entry name" value="RTG2_C"/>
</dbReference>
<dbReference type="GO" id="GO:0045944">
    <property type="term" value="P:positive regulation of transcription by RNA polymerase II"/>
    <property type="evidence" value="ECO:0007669"/>
    <property type="project" value="EnsemblFungi"/>
</dbReference>
<dbReference type="PANTHER" id="PTHR30005:SF0">
    <property type="entry name" value="RETROGRADE REGULATION PROTEIN 2"/>
    <property type="match status" value="1"/>
</dbReference>
<dbReference type="Gene3D" id="3.30.420.40">
    <property type="match status" value="1"/>
</dbReference>
<evidence type="ECO:0000259" key="2">
    <source>
        <dbReference type="Pfam" id="PF23566"/>
    </source>
</evidence>
<dbReference type="STRING" id="675824.A0A1E3PYF9"/>
<dbReference type="OrthoDB" id="2014654at2759"/>
<dbReference type="Pfam" id="PF02541">
    <property type="entry name" value="Ppx-GppA"/>
    <property type="match status" value="1"/>
</dbReference>
<evidence type="ECO:0000313" key="3">
    <source>
        <dbReference type="EMBL" id="ODQ70489.1"/>
    </source>
</evidence>
<keyword evidence="4" id="KW-1185">Reference proteome</keyword>
<accession>A0A1E3PYF9</accession>
<evidence type="ECO:0000259" key="1">
    <source>
        <dbReference type="Pfam" id="PF02541"/>
    </source>
</evidence>
<sequence length="536" mass="58821">MLIGVIDIGSNAVRFCVSDLSDSLISRNLPIVFQERAKISLYDALAASTDRRFSDDVLNTLRIAITRFDKICKALSVPDKNVSVFGTEASRSAANSDEMFAMIRNINSSWTVNLLSQRMEAIYGAMGIASSFYEIKGLVMDLGGGSIQISWVSSLAGNFVMSDSAVSLPYGAAAIFQRLRAQRVEAINSEITSAFALAFKKIKPPFPLKGANLYLSGGGFRGLGCLAMSILSEDEYYPVPIINGYRCSIKDLEKVAQKQVNDKTMDKLEDVFRISKRRASQLPGILMLVQALVSAAPQIDAVYFCQGGIKEGFLYSKLDDSLKIRDPLITCTAAHARPACTKIATLMTSAMSSFTPSYISKRILPAVVNLLYYQAPYTKDTQATAALNIAVTGVLAGVHGLSHVDRALLGIILCERWGGEVFDERVLGRLCDLVVSESRGNLGLAYMFWGYYVSKLATVFADLFPAGIVDNENRVKVELTRDEIDALLVELTFVKDDPCTLAVWDNIEGLERKVKKFRKKFDITGVPKVSFKLSIK</sequence>
<proteinExistence type="predicted"/>
<dbReference type="GO" id="GO:0051219">
    <property type="term" value="F:phosphoprotein binding"/>
    <property type="evidence" value="ECO:0007669"/>
    <property type="project" value="EnsemblFungi"/>
</dbReference>